<protein>
    <recommendedName>
        <fullName evidence="1">Transposase IS66 central domain-containing protein</fullName>
    </recommendedName>
</protein>
<dbReference type="EMBL" id="LDWR01000145">
    <property type="protein sequence ID" value="KML38036.1"/>
    <property type="molecule type" value="Genomic_DNA"/>
</dbReference>
<dbReference type="PATRIC" id="fig|292.27.peg.1450"/>
<organism evidence="2 3">
    <name type="scientific">Burkholderia cepacia</name>
    <name type="common">Pseudomonas cepacia</name>
    <dbReference type="NCBI Taxonomy" id="292"/>
    <lineage>
        <taxon>Bacteria</taxon>
        <taxon>Pseudomonadati</taxon>
        <taxon>Pseudomonadota</taxon>
        <taxon>Betaproteobacteria</taxon>
        <taxon>Burkholderiales</taxon>
        <taxon>Burkholderiaceae</taxon>
        <taxon>Burkholderia</taxon>
        <taxon>Burkholderia cepacia complex</taxon>
    </lineage>
</organism>
<evidence type="ECO:0000313" key="3">
    <source>
        <dbReference type="Proteomes" id="UP000036338"/>
    </source>
</evidence>
<gene>
    <name evidence="2" type="ORF">VL15_38805</name>
</gene>
<dbReference type="AlphaFoldDB" id="A0A0J5VQQ0"/>
<accession>A0A0J5VQQ0</accession>
<reference evidence="2 3" key="1">
    <citation type="submission" date="2015-05" db="EMBL/GenBank/DDBJ databases">
        <title>Draft genome of Burkholderia cepacia LK29.</title>
        <authorList>
            <person name="Chan X.Y."/>
        </authorList>
    </citation>
    <scope>NUCLEOTIDE SEQUENCE [LARGE SCALE GENOMIC DNA]</scope>
    <source>
        <strain evidence="2 3">LK29</strain>
    </source>
</reference>
<proteinExistence type="predicted"/>
<evidence type="ECO:0000313" key="2">
    <source>
        <dbReference type="EMBL" id="KML38036.1"/>
    </source>
</evidence>
<name>A0A0J5VQQ0_BURCE</name>
<sequence>MFTDVLKSQKNKPSPRVARALEYFQALYQVEALAKGELPDGDTRASYTHRLRQQHTVPLLNTFKAWLDDLAPKVLTLP</sequence>
<dbReference type="InterPro" id="IPR004291">
    <property type="entry name" value="Transposase_IS66_central"/>
</dbReference>
<dbReference type="Pfam" id="PF03050">
    <property type="entry name" value="DDE_Tnp_IS66"/>
    <property type="match status" value="1"/>
</dbReference>
<evidence type="ECO:0000259" key="1">
    <source>
        <dbReference type="Pfam" id="PF03050"/>
    </source>
</evidence>
<dbReference type="Proteomes" id="UP000036338">
    <property type="component" value="Unassembled WGS sequence"/>
</dbReference>
<comment type="caution">
    <text evidence="2">The sequence shown here is derived from an EMBL/GenBank/DDBJ whole genome shotgun (WGS) entry which is preliminary data.</text>
</comment>
<feature type="domain" description="Transposase IS66 central" evidence="1">
    <location>
        <begin position="4"/>
        <end position="74"/>
    </location>
</feature>